<dbReference type="OrthoDB" id="1892135at2"/>
<keyword evidence="1" id="KW-0808">Transferase</keyword>
<dbReference type="STRING" id="1796616.A4V09_22190"/>
<evidence type="ECO:0000313" key="3">
    <source>
        <dbReference type="EMBL" id="ANU78214.1"/>
    </source>
</evidence>
<dbReference type="GO" id="GO:0016746">
    <property type="term" value="F:acyltransferase activity"/>
    <property type="evidence" value="ECO:0007669"/>
    <property type="project" value="InterPro"/>
</dbReference>
<evidence type="ECO:0000313" key="4">
    <source>
        <dbReference type="Proteomes" id="UP000092574"/>
    </source>
</evidence>
<proteinExistence type="predicted"/>
<dbReference type="Proteomes" id="UP000092574">
    <property type="component" value="Chromosome"/>
</dbReference>
<dbReference type="KEGG" id="byl:A4V09_22190"/>
<feature type="domain" description="Beta-ketoacyl-[acyl-carrier-protein] synthase III C-terminal" evidence="2">
    <location>
        <begin position="215"/>
        <end position="294"/>
    </location>
</feature>
<dbReference type="InterPro" id="IPR013747">
    <property type="entry name" value="ACP_syn_III_C"/>
</dbReference>
<reference evidence="3" key="1">
    <citation type="submission" date="2017-04" db="EMBL/GenBank/DDBJ databases">
        <title>Complete Genome Sequences of Twelve Strains of a Stable Defined Moderately Diverse Mouse Microbiota 2 (sDMDMm2).</title>
        <authorList>
            <person name="Uchimura Y."/>
            <person name="Wyss M."/>
            <person name="Brugiroux S."/>
            <person name="Limenitakis J.P."/>
            <person name="Stecher B."/>
            <person name="McCoy K.D."/>
            <person name="Macpherson A.J."/>
        </authorList>
    </citation>
    <scope>NUCLEOTIDE SEQUENCE</scope>
    <source>
        <strain evidence="3">YL58</strain>
    </source>
</reference>
<organism evidence="3 4">
    <name type="scientific">Blautia pseudococcoides</name>
    <dbReference type="NCBI Taxonomy" id="1796616"/>
    <lineage>
        <taxon>Bacteria</taxon>
        <taxon>Bacillati</taxon>
        <taxon>Bacillota</taxon>
        <taxon>Clostridia</taxon>
        <taxon>Lachnospirales</taxon>
        <taxon>Lachnospiraceae</taxon>
        <taxon>Blautia</taxon>
    </lineage>
</organism>
<dbReference type="RefSeq" id="WP_065544299.1">
    <property type="nucleotide sequence ID" value="NZ_CP015405.2"/>
</dbReference>
<dbReference type="AlphaFoldDB" id="A0A1C7IH27"/>
<accession>A0A1C7IH27</accession>
<sequence>MTGINFIATWLPEEEMEVGDFFDLYAKENKKNKNLEEIKSYFAGKSGFNKIKIGEKYQLVDVFDSLVEKYIRKISPNLESIKYIIYTNSESINTTDEKRIPNEIQNKYKLFNASIIEINQQCGSCACAIALAYKLLESNERALIMSANMMHGISERYKPHSIISDGAAIMEIKGDNAKLQILDFQLKTRPYIGRIGFNKNLNMMKYCIKLIDNLLKANGLSKESISYMIHQNLNIEIYEIMFILLYGLTNTVFCWENVKKFGHVGDVDLILNLEVLLKQKVLKDGDIIVLFAIGEIFSSVNCNSILLQFTERV</sequence>
<dbReference type="Pfam" id="PF08541">
    <property type="entry name" value="ACP_syn_III_C"/>
    <property type="match status" value="1"/>
</dbReference>
<dbReference type="Gene3D" id="3.40.47.10">
    <property type="match status" value="2"/>
</dbReference>
<gene>
    <name evidence="3" type="ORF">A4V09_22190</name>
</gene>
<evidence type="ECO:0000259" key="2">
    <source>
        <dbReference type="Pfam" id="PF08541"/>
    </source>
</evidence>
<protein>
    <recommendedName>
        <fullName evidence="2">Beta-ketoacyl-[acyl-carrier-protein] synthase III C-terminal domain-containing protein</fullName>
    </recommendedName>
</protein>
<keyword evidence="4" id="KW-1185">Reference proteome</keyword>
<dbReference type="SUPFAM" id="SSF53901">
    <property type="entry name" value="Thiolase-like"/>
    <property type="match status" value="1"/>
</dbReference>
<dbReference type="EMBL" id="CP015405">
    <property type="protein sequence ID" value="ANU78214.1"/>
    <property type="molecule type" value="Genomic_DNA"/>
</dbReference>
<evidence type="ECO:0000256" key="1">
    <source>
        <dbReference type="ARBA" id="ARBA00022679"/>
    </source>
</evidence>
<name>A0A1C7IH27_9FIRM</name>
<dbReference type="InterPro" id="IPR016039">
    <property type="entry name" value="Thiolase-like"/>
</dbReference>